<feature type="domain" description="SOCS box" evidence="1">
    <location>
        <begin position="659"/>
        <end position="705"/>
    </location>
</feature>
<sequence>MSQERDMERPIPSQSNSWSDTLSEFQHTWVEDKILAKEFQVSMHKDRLQFLLTKVKSGRRVFKQICLKGDMSFLVYADLIEIQETDLAFVLALSKDLWSVVQVLYSSKGVTRWSREMAIKKALKQLRWKEILQMAKSSVSSASICRTAFQEMVRCEKFSVAVEVSKGSVHLTDQDFDLAIRTCLQFDKLDYVIEFVKKLKTFKRHIPLLKQLVEATIHAGKLSCFLDLAKLDTTDELFLKSFFQLLLGLQQDDFVLEFCRVYLEEDWDDSHIGLHAASVAAIETCRWEVVKTLWSLDDFMITPHYFRLYLSKCLNGLEERHQICPLLHNWCSKEAIYEDYSMLELVHEIQPLLSDTDSSLANWCCAEGLHDLGFILSLASNDPANCIRILTDFGSSIKKCVLVECIQAKPHNLDTETVVDILKHLSIDDVDLDYLWAYNSPNTLLEMCQNKGLTEWTIQLGLSEGNWEIVENEMTVHDNICVSLIDDVIVEASSAHIWPLVNILINRCSQTTSFLFRLLSRLIVEGDTEDAIEIAKALLERVDPCLAQQFSYGRTLLQEAVQSSANREKMVTLCITTGVSTHEQSLYNTYQLRSYWNSTYSAMKRVLWNGQFPLVKLLYMSGATSNEELHQLKSDQNLRTRLQGQGRMDIVSYFDHAASTPRKLQDLCRLHVSHLIGCRPGRDDRLESLPLPSIVKDLVRFKDIL</sequence>
<evidence type="ECO:0000259" key="1">
    <source>
        <dbReference type="PROSITE" id="PS50225"/>
    </source>
</evidence>
<keyword evidence="3" id="KW-1185">Reference proteome</keyword>
<evidence type="ECO:0000313" key="3">
    <source>
        <dbReference type="Proteomes" id="UP001374579"/>
    </source>
</evidence>
<dbReference type="AlphaFoldDB" id="A0AAN9API9"/>
<accession>A0AAN9API9</accession>
<dbReference type="EMBL" id="JBAMIC010000024">
    <property type="protein sequence ID" value="KAK7090778.1"/>
    <property type="molecule type" value="Genomic_DNA"/>
</dbReference>
<dbReference type="PROSITE" id="PS50225">
    <property type="entry name" value="SOCS"/>
    <property type="match status" value="1"/>
</dbReference>
<reference evidence="2 3" key="1">
    <citation type="submission" date="2024-02" db="EMBL/GenBank/DDBJ databases">
        <title>Chromosome-scale genome assembly of the rough periwinkle Littorina saxatilis.</title>
        <authorList>
            <person name="De Jode A."/>
            <person name="Faria R."/>
            <person name="Formenti G."/>
            <person name="Sims Y."/>
            <person name="Smith T.P."/>
            <person name="Tracey A."/>
            <person name="Wood J.M.D."/>
            <person name="Zagrodzka Z.B."/>
            <person name="Johannesson K."/>
            <person name="Butlin R.K."/>
            <person name="Leder E.H."/>
        </authorList>
    </citation>
    <scope>NUCLEOTIDE SEQUENCE [LARGE SCALE GENOMIC DNA]</scope>
    <source>
        <strain evidence="2">Snail1</strain>
        <tissue evidence="2">Muscle</tissue>
    </source>
</reference>
<dbReference type="InterPro" id="IPR001496">
    <property type="entry name" value="SOCS_box"/>
</dbReference>
<evidence type="ECO:0000313" key="2">
    <source>
        <dbReference type="EMBL" id="KAK7090778.1"/>
    </source>
</evidence>
<organism evidence="2 3">
    <name type="scientific">Littorina saxatilis</name>
    <dbReference type="NCBI Taxonomy" id="31220"/>
    <lineage>
        <taxon>Eukaryota</taxon>
        <taxon>Metazoa</taxon>
        <taxon>Spiralia</taxon>
        <taxon>Lophotrochozoa</taxon>
        <taxon>Mollusca</taxon>
        <taxon>Gastropoda</taxon>
        <taxon>Caenogastropoda</taxon>
        <taxon>Littorinimorpha</taxon>
        <taxon>Littorinoidea</taxon>
        <taxon>Littorinidae</taxon>
        <taxon>Littorina</taxon>
    </lineage>
</organism>
<dbReference type="Proteomes" id="UP001374579">
    <property type="component" value="Unassembled WGS sequence"/>
</dbReference>
<protein>
    <recommendedName>
        <fullName evidence="1">SOCS box domain-containing protein</fullName>
    </recommendedName>
</protein>
<comment type="caution">
    <text evidence="2">The sequence shown here is derived from an EMBL/GenBank/DDBJ whole genome shotgun (WGS) entry which is preliminary data.</text>
</comment>
<dbReference type="Pfam" id="PF07525">
    <property type="entry name" value="SOCS_box"/>
    <property type="match status" value="1"/>
</dbReference>
<name>A0AAN9API9_9CAEN</name>
<gene>
    <name evidence="2" type="ORF">V1264_010534</name>
</gene>
<proteinExistence type="predicted"/>